<evidence type="ECO:0000313" key="2">
    <source>
        <dbReference type="Proteomes" id="UP000228754"/>
    </source>
</evidence>
<dbReference type="Gene3D" id="1.10.4010.10">
    <property type="entry name" value="Type II deoxyuridine triphosphatase"/>
    <property type="match status" value="1"/>
</dbReference>
<reference evidence="1 2" key="1">
    <citation type="submission" date="2017-06" db="EMBL/GenBank/DDBJ databases">
        <title>Draft Genome Sequence of Bacillus sp Strain 36R Isolated from saline sediment at Atanasia, Sonora, Mexico.</title>
        <authorList>
            <person name="Sanchez Diaz R."/>
            <person name="Quiroz Macias M.E."/>
            <person name="Ibarra Gamez J.C."/>
            <person name="Enciso Ibarra J."/>
            <person name="Gomez Gil B."/>
            <person name="Galaviz Silva L."/>
        </authorList>
    </citation>
    <scope>NUCLEOTIDE SEQUENCE [LARGE SCALE GENOMIC DNA]</scope>
    <source>
        <strain evidence="1 2">36R_ATNSAL</strain>
    </source>
</reference>
<dbReference type="CDD" id="cd11527">
    <property type="entry name" value="NTP-PPase_dUTPase"/>
    <property type="match status" value="1"/>
</dbReference>
<dbReference type="EMBL" id="NKHG01000018">
    <property type="protein sequence ID" value="PCK22766.1"/>
    <property type="molecule type" value="Genomic_DNA"/>
</dbReference>
<name>A0A2A5J065_BACPU</name>
<comment type="caution">
    <text evidence="1">The sequence shown here is derived from an EMBL/GenBank/DDBJ whole genome shotgun (WGS) entry which is preliminary data.</text>
</comment>
<proteinExistence type="predicted"/>
<dbReference type="InterPro" id="IPR014871">
    <property type="entry name" value="dUTPase/dCTP_pyrophosphatase"/>
</dbReference>
<organism evidence="1 2">
    <name type="scientific">Bacillus pumilus</name>
    <name type="common">Bacillus mesentericus</name>
    <dbReference type="NCBI Taxonomy" id="1408"/>
    <lineage>
        <taxon>Bacteria</taxon>
        <taxon>Bacillati</taxon>
        <taxon>Bacillota</taxon>
        <taxon>Bacilli</taxon>
        <taxon>Bacillales</taxon>
        <taxon>Bacillaceae</taxon>
        <taxon>Bacillus</taxon>
    </lineage>
</organism>
<sequence>MNLKKMFEMQKELDDRIIQEKGLEGQDLLPNTYVALITELGEFANEGRWFKHWSNKQESKRKVFTTAGATPENATHFRCESDDCGEFPTIEDFKNLFEPSYDECPICEAGSVTIYREVHPLLEEYADCIHFFLSIAIKKGWKEELNIPEEAFEEFKEEGFDGGLSGAFLEMQWHLLNSRLFEKEDFKNLHFRSAWGLFLAIGIVGFGFTPEQIEQAYIDKNAVNHKRQQEGY</sequence>
<dbReference type="Proteomes" id="UP000228754">
    <property type="component" value="Unassembled WGS sequence"/>
</dbReference>
<dbReference type="Pfam" id="PF08761">
    <property type="entry name" value="dUTPase_2"/>
    <property type="match status" value="2"/>
</dbReference>
<dbReference type="AlphaFoldDB" id="A0A2A5J065"/>
<evidence type="ECO:0000313" key="1">
    <source>
        <dbReference type="EMBL" id="PCK22766.1"/>
    </source>
</evidence>
<dbReference type="SUPFAM" id="SSF101386">
    <property type="entry name" value="all-alpha NTP pyrophosphatases"/>
    <property type="match status" value="1"/>
</dbReference>
<protein>
    <submittedName>
        <fullName evidence="1">dUTPase</fullName>
    </submittedName>
</protein>
<gene>
    <name evidence="1" type="ORF">CEY02_03355</name>
</gene>
<accession>A0A2A5J065</accession>
<dbReference type="OrthoDB" id="5506143at2"/>